<keyword evidence="1" id="KW-0472">Membrane</keyword>
<dbReference type="EMBL" id="AJWZ01010659">
    <property type="protein sequence ID" value="EKC47823.1"/>
    <property type="molecule type" value="Genomic_DNA"/>
</dbReference>
<evidence type="ECO:0000313" key="2">
    <source>
        <dbReference type="EMBL" id="EKC47823.1"/>
    </source>
</evidence>
<accession>K1RQZ7</accession>
<dbReference type="InterPro" id="IPR009825">
    <property type="entry name" value="ECF_substrate-spec-like"/>
</dbReference>
<evidence type="ECO:0008006" key="3">
    <source>
        <dbReference type="Google" id="ProtNLM"/>
    </source>
</evidence>
<feature type="transmembrane region" description="Helical" evidence="1">
    <location>
        <begin position="155"/>
        <end position="172"/>
    </location>
</feature>
<feature type="transmembrane region" description="Helical" evidence="1">
    <location>
        <begin position="184"/>
        <end position="206"/>
    </location>
</feature>
<feature type="transmembrane region" description="Helical" evidence="1">
    <location>
        <begin position="34"/>
        <end position="57"/>
    </location>
</feature>
<name>K1RQZ7_9ZZZZ</name>
<reference evidence="2" key="1">
    <citation type="journal article" date="2013" name="Environ. Microbiol.">
        <title>Microbiota from the distal guts of lean and obese adolescents exhibit partial functional redundancy besides clear differences in community structure.</title>
        <authorList>
            <person name="Ferrer M."/>
            <person name="Ruiz A."/>
            <person name="Lanza F."/>
            <person name="Haange S.B."/>
            <person name="Oberbach A."/>
            <person name="Till H."/>
            <person name="Bargiela R."/>
            <person name="Campoy C."/>
            <person name="Segura M.T."/>
            <person name="Richter M."/>
            <person name="von Bergen M."/>
            <person name="Seifert J."/>
            <person name="Suarez A."/>
        </authorList>
    </citation>
    <scope>NUCLEOTIDE SEQUENCE</scope>
</reference>
<evidence type="ECO:0000256" key="1">
    <source>
        <dbReference type="SAM" id="Phobius"/>
    </source>
</evidence>
<gene>
    <name evidence="2" type="ORF">OBE_15503</name>
</gene>
<feature type="transmembrane region" description="Helical" evidence="1">
    <location>
        <begin position="91"/>
        <end position="111"/>
    </location>
</feature>
<protein>
    <recommendedName>
        <fullName evidence="3">ECF transporter S component</fullName>
    </recommendedName>
</protein>
<keyword evidence="1" id="KW-1133">Transmembrane helix</keyword>
<dbReference type="Pfam" id="PF07155">
    <property type="entry name" value="ECF-ribofla_trS"/>
    <property type="match status" value="1"/>
</dbReference>
<dbReference type="PANTHER" id="PTHR37815:SF3">
    <property type="entry name" value="UPF0397 PROTEIN SPR0429"/>
    <property type="match status" value="1"/>
</dbReference>
<organism evidence="2">
    <name type="scientific">human gut metagenome</name>
    <dbReference type="NCBI Taxonomy" id="408170"/>
    <lineage>
        <taxon>unclassified sequences</taxon>
        <taxon>metagenomes</taxon>
        <taxon>organismal metagenomes</taxon>
    </lineage>
</organism>
<keyword evidence="1" id="KW-0812">Transmembrane</keyword>
<feature type="transmembrane region" description="Helical" evidence="1">
    <location>
        <begin position="118"/>
        <end position="143"/>
    </location>
</feature>
<feature type="transmembrane region" description="Helical" evidence="1">
    <location>
        <begin position="218"/>
        <end position="243"/>
    </location>
</feature>
<proteinExistence type="predicted"/>
<feature type="non-terminal residue" evidence="2">
    <location>
        <position position="1"/>
    </location>
</feature>
<comment type="caution">
    <text evidence="2">The sequence shown here is derived from an EMBL/GenBank/DDBJ whole genome shotgun (WGS) entry which is preliminary data.</text>
</comment>
<feature type="transmembrane region" description="Helical" evidence="1">
    <location>
        <begin position="62"/>
        <end position="79"/>
    </location>
</feature>
<dbReference type="PANTHER" id="PTHR37815">
    <property type="entry name" value="UPF0397 PROTEIN BC_2624-RELATED"/>
    <property type="match status" value="1"/>
</dbReference>
<dbReference type="GO" id="GO:0016020">
    <property type="term" value="C:membrane"/>
    <property type="evidence" value="ECO:0007669"/>
    <property type="project" value="InterPro"/>
</dbReference>
<sequence>GIIGVSVALLMIAFGTKSKRPIDLPRKSSKLSKRTVSMAIMVLLAIPVTIFVGMTYLQDQKYLFISLLVMIECMIPFFLVFEGRHPKARELVIISVLCAIAVAGRLAFTMLPQFKPVVAIVIISGVAFGGESGFLVGAVSMLVSNLMFGQGPWTPWQMFAAGIIGFIGGILFKKGLLGRTRTSLCIYGFIATMVIYGGLMNLYSALTSHSAFNLNMLITFYVQGFPMDIVHAVSTVIFLFFGAEPMLEKLDRIKVKYGLIE</sequence>
<dbReference type="AlphaFoldDB" id="K1RQZ7"/>
<dbReference type="Gene3D" id="1.10.1760.20">
    <property type="match status" value="1"/>
</dbReference>